<evidence type="ECO:0000256" key="1">
    <source>
        <dbReference type="SAM" id="Phobius"/>
    </source>
</evidence>
<keyword evidence="2" id="KW-0732">Signal</keyword>
<accession>A0A9P6JEF7</accession>
<feature type="signal peptide" evidence="2">
    <location>
        <begin position="1"/>
        <end position="19"/>
    </location>
</feature>
<evidence type="ECO:0000313" key="4">
    <source>
        <dbReference type="Proteomes" id="UP000738359"/>
    </source>
</evidence>
<proteinExistence type="predicted"/>
<protein>
    <recommendedName>
        <fullName evidence="5">Extracellular membrane protein CFEM domain-containing protein</fullName>
    </recommendedName>
</protein>
<reference evidence="3" key="1">
    <citation type="journal article" date="2020" name="Fungal Divers.">
        <title>Resolving the Mortierellaceae phylogeny through synthesis of multi-gene phylogenetics and phylogenomics.</title>
        <authorList>
            <person name="Vandepol N."/>
            <person name="Liber J."/>
            <person name="Desiro A."/>
            <person name="Na H."/>
            <person name="Kennedy M."/>
            <person name="Barry K."/>
            <person name="Grigoriev I.V."/>
            <person name="Miller A.N."/>
            <person name="O'Donnell K."/>
            <person name="Stajich J.E."/>
            <person name="Bonito G."/>
        </authorList>
    </citation>
    <scope>NUCLEOTIDE SEQUENCE</scope>
    <source>
        <strain evidence="3">CK1249</strain>
    </source>
</reference>
<sequence length="354" mass="36606">MKLALLVAAVIAAGSKVSAYVCPSFQDVAYACKQLNVFPLVCYDPKLFVERCNQKQCNQPYIDNYAACQCRRSTTDFYEHAKNVGGLIRRCGGNGLTNPFGDPGQYRPGQGTATFSATGTATGTASGTSPGFVTVTGSPSGTPFPFPVVPIPRNPGNNATRIFNGTTYYGGQTTNISGTTRIVNATAIVNGTTIVSGTTTWVSGTPGIIRGTSTPSVPPTQFVSGRTGTTVVVTRTALPIVAPSDEPLNVNTQSAHISGGAIAGIVLGLLGAALLAGLLALCWRKKRAAHVAPAGTTHISHAPTRTVVTEKIEPVVVKSVPVNQTAHGALVPDANAASSSYVANTGGYNTQPRR</sequence>
<evidence type="ECO:0008006" key="5">
    <source>
        <dbReference type="Google" id="ProtNLM"/>
    </source>
</evidence>
<comment type="caution">
    <text evidence="3">The sequence shown here is derived from an EMBL/GenBank/DDBJ whole genome shotgun (WGS) entry which is preliminary data.</text>
</comment>
<keyword evidence="1" id="KW-1133">Transmembrane helix</keyword>
<name>A0A9P6JEF7_MORAP</name>
<dbReference type="EMBL" id="JAAAHY010000019">
    <property type="protein sequence ID" value="KAF9968493.1"/>
    <property type="molecule type" value="Genomic_DNA"/>
</dbReference>
<organism evidence="3 4">
    <name type="scientific">Mortierella alpina</name>
    <name type="common">Oleaginous fungus</name>
    <name type="synonym">Mortierella renispora</name>
    <dbReference type="NCBI Taxonomy" id="64518"/>
    <lineage>
        <taxon>Eukaryota</taxon>
        <taxon>Fungi</taxon>
        <taxon>Fungi incertae sedis</taxon>
        <taxon>Mucoromycota</taxon>
        <taxon>Mortierellomycotina</taxon>
        <taxon>Mortierellomycetes</taxon>
        <taxon>Mortierellales</taxon>
        <taxon>Mortierellaceae</taxon>
        <taxon>Mortierella</taxon>
    </lineage>
</organism>
<feature type="transmembrane region" description="Helical" evidence="1">
    <location>
        <begin position="261"/>
        <end position="283"/>
    </location>
</feature>
<dbReference type="AlphaFoldDB" id="A0A9P6JEF7"/>
<keyword evidence="1" id="KW-0472">Membrane</keyword>
<dbReference type="OrthoDB" id="2444470at2759"/>
<evidence type="ECO:0000256" key="2">
    <source>
        <dbReference type="SAM" id="SignalP"/>
    </source>
</evidence>
<keyword evidence="1" id="KW-0812">Transmembrane</keyword>
<evidence type="ECO:0000313" key="3">
    <source>
        <dbReference type="EMBL" id="KAF9968493.1"/>
    </source>
</evidence>
<gene>
    <name evidence="3" type="ORF">BGZ70_003347</name>
</gene>
<dbReference type="Proteomes" id="UP000738359">
    <property type="component" value="Unassembled WGS sequence"/>
</dbReference>
<feature type="chain" id="PRO_5040482738" description="Extracellular membrane protein CFEM domain-containing protein" evidence="2">
    <location>
        <begin position="20"/>
        <end position="354"/>
    </location>
</feature>
<keyword evidence="4" id="KW-1185">Reference proteome</keyword>